<dbReference type="CDD" id="cd00761">
    <property type="entry name" value="Glyco_tranf_GTA_type"/>
    <property type="match status" value="1"/>
</dbReference>
<dbReference type="EMBL" id="BMZE01000002">
    <property type="protein sequence ID" value="GHA22374.1"/>
    <property type="molecule type" value="Genomic_DNA"/>
</dbReference>
<dbReference type="Pfam" id="PF00535">
    <property type="entry name" value="Glycos_transf_2"/>
    <property type="match status" value="1"/>
</dbReference>
<name>A0A918VTV8_9HYPH</name>
<dbReference type="Proteomes" id="UP000646579">
    <property type="component" value="Unassembled WGS sequence"/>
</dbReference>
<organism evidence="2 3">
    <name type="scientific">Devosia pacifica</name>
    <dbReference type="NCBI Taxonomy" id="1335967"/>
    <lineage>
        <taxon>Bacteria</taxon>
        <taxon>Pseudomonadati</taxon>
        <taxon>Pseudomonadota</taxon>
        <taxon>Alphaproteobacteria</taxon>
        <taxon>Hyphomicrobiales</taxon>
        <taxon>Devosiaceae</taxon>
        <taxon>Devosia</taxon>
    </lineage>
</organism>
<dbReference type="RefSeq" id="WP_189425276.1">
    <property type="nucleotide sequence ID" value="NZ_BMZE01000002.1"/>
</dbReference>
<dbReference type="AlphaFoldDB" id="A0A918VTV8"/>
<feature type="domain" description="Glycosyltransferase 2-like" evidence="1">
    <location>
        <begin position="24"/>
        <end position="143"/>
    </location>
</feature>
<evidence type="ECO:0000313" key="2">
    <source>
        <dbReference type="EMBL" id="GHA22374.1"/>
    </source>
</evidence>
<dbReference type="PANTHER" id="PTHR43685">
    <property type="entry name" value="GLYCOSYLTRANSFERASE"/>
    <property type="match status" value="1"/>
</dbReference>
<comment type="caution">
    <text evidence="2">The sequence shown here is derived from an EMBL/GenBank/DDBJ whole genome shotgun (WGS) entry which is preliminary data.</text>
</comment>
<dbReference type="InterPro" id="IPR050834">
    <property type="entry name" value="Glycosyltransf_2"/>
</dbReference>
<dbReference type="InterPro" id="IPR001173">
    <property type="entry name" value="Glyco_trans_2-like"/>
</dbReference>
<gene>
    <name evidence="2" type="ORF">GCM10007989_17210</name>
</gene>
<dbReference type="PANTHER" id="PTHR43685:SF2">
    <property type="entry name" value="GLYCOSYLTRANSFERASE 2-LIKE DOMAIN-CONTAINING PROTEIN"/>
    <property type="match status" value="1"/>
</dbReference>
<proteinExistence type="predicted"/>
<sequence>MDMGGRAKGFKSGEGREMDRTVAVITPAFRAQDTLAETVRSVLAQSYADWRMHIVADDGVDYQAELAGHGLSDSRLVFHASGGIGRGASAARNVALESISEPFAAILDADDRLKPKKLELAVAALEHAGIVSCGLDVMDERFNHLRHVGVQADGLLGPGAHKWVNLSMDSMIVWERRQADGRYDLAMSNMTDLEFLLQLYRTVPRSFHLGTPLHDYVKRAGSMSNAGEKVTAGMIASKITLLERLQSGYYNLADPAGVEGLCRFLEISLEAERLYPEAVAHQPGLLFEDHLEPRLRAAR</sequence>
<dbReference type="Gene3D" id="3.90.550.10">
    <property type="entry name" value="Spore Coat Polysaccharide Biosynthesis Protein SpsA, Chain A"/>
    <property type="match status" value="1"/>
</dbReference>
<dbReference type="InterPro" id="IPR029044">
    <property type="entry name" value="Nucleotide-diphossugar_trans"/>
</dbReference>
<evidence type="ECO:0000259" key="1">
    <source>
        <dbReference type="Pfam" id="PF00535"/>
    </source>
</evidence>
<dbReference type="SUPFAM" id="SSF53448">
    <property type="entry name" value="Nucleotide-diphospho-sugar transferases"/>
    <property type="match status" value="1"/>
</dbReference>
<protein>
    <recommendedName>
        <fullName evidence="1">Glycosyltransferase 2-like domain-containing protein</fullName>
    </recommendedName>
</protein>
<reference evidence="2" key="2">
    <citation type="submission" date="2020-09" db="EMBL/GenBank/DDBJ databases">
        <authorList>
            <person name="Sun Q."/>
            <person name="Kim S."/>
        </authorList>
    </citation>
    <scope>NUCLEOTIDE SEQUENCE</scope>
    <source>
        <strain evidence="2">KCTC 32437</strain>
    </source>
</reference>
<keyword evidence="3" id="KW-1185">Reference proteome</keyword>
<evidence type="ECO:0000313" key="3">
    <source>
        <dbReference type="Proteomes" id="UP000646579"/>
    </source>
</evidence>
<reference evidence="2" key="1">
    <citation type="journal article" date="2014" name="Int. J. Syst. Evol. Microbiol.">
        <title>Complete genome sequence of Corynebacterium casei LMG S-19264T (=DSM 44701T), isolated from a smear-ripened cheese.</title>
        <authorList>
            <consortium name="US DOE Joint Genome Institute (JGI-PGF)"/>
            <person name="Walter F."/>
            <person name="Albersmeier A."/>
            <person name="Kalinowski J."/>
            <person name="Ruckert C."/>
        </authorList>
    </citation>
    <scope>NUCLEOTIDE SEQUENCE</scope>
    <source>
        <strain evidence="2">KCTC 32437</strain>
    </source>
</reference>
<accession>A0A918VTV8</accession>